<dbReference type="PANTHER" id="PTHR23235:SF65">
    <property type="entry name" value="KRUEPPEL-LIKE FACTOR 11"/>
    <property type="match status" value="1"/>
</dbReference>
<dbReference type="VEuPathDB" id="HostDB:ENSCPOG00000025767"/>
<name>H0W8Q7_CAVPO</name>
<keyword evidence="4" id="KW-0677">Repeat</keyword>
<dbReference type="STRING" id="10141.ENSCPOP00000019364"/>
<reference evidence="15" key="3">
    <citation type="submission" date="2025-09" db="UniProtKB">
        <authorList>
            <consortium name="Ensembl"/>
        </authorList>
    </citation>
    <scope>IDENTIFICATION</scope>
    <source>
        <strain evidence="15">2N</strain>
    </source>
</reference>
<keyword evidence="9" id="KW-0804">Transcription</keyword>
<evidence type="ECO:0000256" key="13">
    <source>
        <dbReference type="SAM" id="MobiDB-lite"/>
    </source>
</evidence>
<feature type="domain" description="C2H2-type" evidence="14">
    <location>
        <begin position="422"/>
        <end position="449"/>
    </location>
</feature>
<dbReference type="FunFam" id="3.30.160.60:FF:000205">
    <property type="entry name" value="Putative Krueppel-like factor 10"/>
    <property type="match status" value="1"/>
</dbReference>
<feature type="region of interest" description="Disordered" evidence="13">
    <location>
        <begin position="456"/>
        <end position="479"/>
    </location>
</feature>
<feature type="compositionally biased region" description="Polar residues" evidence="13">
    <location>
        <begin position="160"/>
        <end position="169"/>
    </location>
</feature>
<evidence type="ECO:0000256" key="4">
    <source>
        <dbReference type="ARBA" id="ARBA00022737"/>
    </source>
</evidence>
<evidence type="ECO:0000256" key="9">
    <source>
        <dbReference type="ARBA" id="ARBA00023163"/>
    </source>
</evidence>
<dbReference type="PROSITE" id="PS50157">
    <property type="entry name" value="ZINC_FINGER_C2H2_2"/>
    <property type="match status" value="3"/>
</dbReference>
<dbReference type="GO" id="GO:0000978">
    <property type="term" value="F:RNA polymerase II cis-regulatory region sequence-specific DNA binding"/>
    <property type="evidence" value="ECO:0007669"/>
    <property type="project" value="TreeGrafter"/>
</dbReference>
<dbReference type="CDD" id="cd21584">
    <property type="entry name" value="KLF11_N"/>
    <property type="match status" value="1"/>
</dbReference>
<dbReference type="SMART" id="SM00355">
    <property type="entry name" value="ZnF_C2H2"/>
    <property type="match status" value="3"/>
</dbReference>
<evidence type="ECO:0000256" key="11">
    <source>
        <dbReference type="ARBA" id="ARBA00038409"/>
    </source>
</evidence>
<organism evidence="15 16">
    <name type="scientific">Cavia porcellus</name>
    <name type="common">Guinea pig</name>
    <dbReference type="NCBI Taxonomy" id="10141"/>
    <lineage>
        <taxon>Eukaryota</taxon>
        <taxon>Metazoa</taxon>
        <taxon>Chordata</taxon>
        <taxon>Craniata</taxon>
        <taxon>Vertebrata</taxon>
        <taxon>Euteleostomi</taxon>
        <taxon>Mammalia</taxon>
        <taxon>Eutheria</taxon>
        <taxon>Euarchontoglires</taxon>
        <taxon>Glires</taxon>
        <taxon>Rodentia</taxon>
        <taxon>Hystricomorpha</taxon>
        <taxon>Caviidae</taxon>
        <taxon>Cavia</taxon>
    </lineage>
</organism>
<evidence type="ECO:0000256" key="2">
    <source>
        <dbReference type="ARBA" id="ARBA00022491"/>
    </source>
</evidence>
<dbReference type="GO" id="GO:2000045">
    <property type="term" value="P:regulation of G1/S transition of mitotic cell cycle"/>
    <property type="evidence" value="ECO:0007669"/>
    <property type="project" value="Ensembl"/>
</dbReference>
<dbReference type="GO" id="GO:0005829">
    <property type="term" value="C:cytosol"/>
    <property type="evidence" value="ECO:0007669"/>
    <property type="project" value="Ensembl"/>
</dbReference>
<dbReference type="RefSeq" id="XP_003462747.1">
    <property type="nucleotide sequence ID" value="XM_003462699.5"/>
</dbReference>
<feature type="domain" description="C2H2-type" evidence="14">
    <location>
        <begin position="392"/>
        <end position="421"/>
    </location>
</feature>
<dbReference type="Ensembl" id="ENSCPOT00000023746.2">
    <property type="protein sequence ID" value="ENSCPOP00000019364.1"/>
    <property type="gene ID" value="ENSCPOG00000025767.2"/>
</dbReference>
<keyword evidence="2" id="KW-0678">Repressor</keyword>
<dbReference type="GO" id="GO:0008285">
    <property type="term" value="P:negative regulation of cell population proliferation"/>
    <property type="evidence" value="ECO:0007669"/>
    <property type="project" value="Ensembl"/>
</dbReference>
<dbReference type="FunFam" id="3.30.160.60:FF:000134">
    <property type="entry name" value="Krueppel-like factor 11"/>
    <property type="match status" value="1"/>
</dbReference>
<dbReference type="eggNOG" id="KOG1721">
    <property type="taxonomic scope" value="Eukaryota"/>
</dbReference>
<sequence length="479" mass="51265">MHTPASAGPGDARTVDIMDICESILERKQHDSELSACSVLEQTDMEAVEALMCMSAWGQRAQKGELLRTRPLTPVSDSDSGEAAAPELPKDFQAFSTLCMTPPQSPDLVEPPPGLPPQAAHTLAAKMLGRRVEWASPGLEPHRAVETSVIRHTGESVTLTDSTVGQPQGQLAMDRAGEGRPVGPGDTPLDSRLQDSSQLTSATYCQPCSHEPGSPLCADRNQQLVLPTAPQACSPKSPGGHLPWRSSPRPGPLFSVPSPTVLCQMVPIPVSGQAGVLPAFLQPPTLMSTGPGKPILPQASPAPQGAVMLVLPPPALPPAATCPPGVVTVGSTRLLPLAPMPMLFASSQSFAPQVDFSRRRSYVCDFPGCRKTYFKSSHLKGHLRTHTGEKPFSCSWDGCGKKFARSDELSRHRRTHTGEKKFACPVCERRFMRSDHLTKHARRHLSAKKLLGWQAESEVEAGRRSEGPGSPMGPVPTSS</sequence>
<dbReference type="FunFam" id="3.30.160.60:FF:000018">
    <property type="entry name" value="Krueppel-like factor 15"/>
    <property type="match status" value="1"/>
</dbReference>
<evidence type="ECO:0000256" key="7">
    <source>
        <dbReference type="ARBA" id="ARBA00023015"/>
    </source>
</evidence>
<evidence type="ECO:0000256" key="10">
    <source>
        <dbReference type="ARBA" id="ARBA00023242"/>
    </source>
</evidence>
<comment type="subcellular location">
    <subcellularLocation>
        <location evidence="1">Nucleus</location>
    </subcellularLocation>
</comment>
<keyword evidence="16" id="KW-1185">Reference proteome</keyword>
<feature type="domain" description="C2H2-type" evidence="14">
    <location>
        <begin position="362"/>
        <end position="391"/>
    </location>
</feature>
<evidence type="ECO:0000313" key="15">
    <source>
        <dbReference type="Ensembl" id="ENSCPOP00000019364.1"/>
    </source>
</evidence>
<evidence type="ECO:0000259" key="14">
    <source>
        <dbReference type="PROSITE" id="PS50157"/>
    </source>
</evidence>
<dbReference type="InterPro" id="IPR013087">
    <property type="entry name" value="Znf_C2H2_type"/>
</dbReference>
<dbReference type="HOGENOM" id="CLU_046370_0_0_1"/>
<dbReference type="Proteomes" id="UP000005447">
    <property type="component" value="Unassembled WGS sequence"/>
</dbReference>
<dbReference type="EMBL" id="AAKN02053151">
    <property type="status" value="NOT_ANNOTATED_CDS"/>
    <property type="molecule type" value="Genomic_DNA"/>
</dbReference>
<comment type="similarity">
    <text evidence="11">Belongs to the Sp1 C2H2-type zinc-finger protein family.</text>
</comment>
<dbReference type="AlphaFoldDB" id="H0W8Q7"/>
<keyword evidence="5 12" id="KW-0863">Zinc-finger</keyword>
<gene>
    <name evidence="15" type="primary">KLF11</name>
</gene>
<dbReference type="GO" id="GO:0000122">
    <property type="term" value="P:negative regulation of transcription by RNA polymerase II"/>
    <property type="evidence" value="ECO:0007669"/>
    <property type="project" value="Ensembl"/>
</dbReference>
<dbReference type="OMA" id="QSCAPQM"/>
<keyword evidence="7" id="KW-0805">Transcription regulation</keyword>
<dbReference type="GO" id="GO:0005925">
    <property type="term" value="C:focal adhesion"/>
    <property type="evidence" value="ECO:0007669"/>
    <property type="project" value="Ensembl"/>
</dbReference>
<reference evidence="16" key="1">
    <citation type="journal article" date="2011" name="Nature">
        <title>A high-resolution map of human evolutionary constraint using 29 mammals.</title>
        <authorList>
            <person name="Lindblad-Toh K."/>
            <person name="Garber M."/>
            <person name="Zuk O."/>
            <person name="Lin M.F."/>
            <person name="Parker B.J."/>
            <person name="Washietl S."/>
            <person name="Kheradpour P."/>
            <person name="Ernst J."/>
            <person name="Jordan G."/>
            <person name="Mauceli E."/>
            <person name="Ward L.D."/>
            <person name="Lowe C.B."/>
            <person name="Holloway A.K."/>
            <person name="Clamp M."/>
            <person name="Gnerre S."/>
            <person name="Alfoldi J."/>
            <person name="Beal K."/>
            <person name="Chang J."/>
            <person name="Clawson H."/>
            <person name="Cuff J."/>
            <person name="Di Palma F."/>
            <person name="Fitzgerald S."/>
            <person name="Flicek P."/>
            <person name="Guttman M."/>
            <person name="Hubisz M.J."/>
            <person name="Jaffe D.B."/>
            <person name="Jungreis I."/>
            <person name="Kent W.J."/>
            <person name="Kostka D."/>
            <person name="Lara M."/>
            <person name="Martins A.L."/>
            <person name="Massingham T."/>
            <person name="Moltke I."/>
            <person name="Raney B.J."/>
            <person name="Rasmussen M.D."/>
            <person name="Robinson J."/>
            <person name="Stark A."/>
            <person name="Vilella A.J."/>
            <person name="Wen J."/>
            <person name="Xie X."/>
            <person name="Zody M.C."/>
            <person name="Baldwin J."/>
            <person name="Bloom T."/>
            <person name="Chin C.W."/>
            <person name="Heiman D."/>
            <person name="Nicol R."/>
            <person name="Nusbaum C."/>
            <person name="Young S."/>
            <person name="Wilkinson J."/>
            <person name="Worley K.C."/>
            <person name="Kovar C.L."/>
            <person name="Muzny D.M."/>
            <person name="Gibbs R.A."/>
            <person name="Cree A."/>
            <person name="Dihn H.H."/>
            <person name="Fowler G."/>
            <person name="Jhangiani S."/>
            <person name="Joshi V."/>
            <person name="Lee S."/>
            <person name="Lewis L.R."/>
            <person name="Nazareth L.V."/>
            <person name="Okwuonu G."/>
            <person name="Santibanez J."/>
            <person name="Warren W.C."/>
            <person name="Mardis E.R."/>
            <person name="Weinstock G.M."/>
            <person name="Wilson R.K."/>
            <person name="Delehaunty K."/>
            <person name="Dooling D."/>
            <person name="Fronik C."/>
            <person name="Fulton L."/>
            <person name="Fulton B."/>
            <person name="Graves T."/>
            <person name="Minx P."/>
            <person name="Sodergren E."/>
            <person name="Birney E."/>
            <person name="Margulies E.H."/>
            <person name="Herrero J."/>
            <person name="Green E.D."/>
            <person name="Haussler D."/>
            <person name="Siepel A."/>
            <person name="Goldman N."/>
            <person name="Pollard K.S."/>
            <person name="Pedersen J.S."/>
            <person name="Lander E.S."/>
            <person name="Kellis M."/>
        </authorList>
    </citation>
    <scope>NUCLEOTIDE SEQUENCE [LARGE SCALE GENOMIC DNA]</scope>
    <source>
        <strain evidence="16">2N</strain>
    </source>
</reference>
<evidence type="ECO:0000256" key="12">
    <source>
        <dbReference type="PROSITE-ProRule" id="PRU00042"/>
    </source>
</evidence>
<dbReference type="SUPFAM" id="SSF57667">
    <property type="entry name" value="beta-beta-alpha zinc fingers"/>
    <property type="match status" value="2"/>
</dbReference>
<dbReference type="KEGG" id="cpoc:100715755"/>
<dbReference type="GO" id="GO:0016604">
    <property type="term" value="C:nuclear body"/>
    <property type="evidence" value="ECO:0007669"/>
    <property type="project" value="Ensembl"/>
</dbReference>
<dbReference type="InterPro" id="IPR036236">
    <property type="entry name" value="Znf_C2H2_sf"/>
</dbReference>
<dbReference type="InParanoid" id="H0W8Q7"/>
<dbReference type="Bgee" id="ENSCPOG00000025767">
    <property type="expression patterns" value="Expressed in testis and 13 other cell types or tissues"/>
</dbReference>
<evidence type="ECO:0000313" key="16">
    <source>
        <dbReference type="Proteomes" id="UP000005447"/>
    </source>
</evidence>
<dbReference type="PANTHER" id="PTHR23235">
    <property type="entry name" value="KRUEPPEL-LIKE TRANSCRIPTION FACTOR"/>
    <property type="match status" value="1"/>
</dbReference>
<reference evidence="15" key="2">
    <citation type="submission" date="2025-08" db="UniProtKB">
        <authorList>
            <consortium name="Ensembl"/>
        </authorList>
    </citation>
    <scope>IDENTIFICATION</scope>
    <source>
        <strain evidence="15">2N</strain>
    </source>
</reference>
<dbReference type="Pfam" id="PF00096">
    <property type="entry name" value="zf-C2H2"/>
    <property type="match status" value="3"/>
</dbReference>
<keyword evidence="3" id="KW-0479">Metal-binding</keyword>
<feature type="region of interest" description="Disordered" evidence="13">
    <location>
        <begin position="160"/>
        <end position="198"/>
    </location>
</feature>
<dbReference type="GeneID" id="100715755"/>
<proteinExistence type="inferred from homology"/>
<evidence type="ECO:0000256" key="5">
    <source>
        <dbReference type="ARBA" id="ARBA00022771"/>
    </source>
</evidence>
<dbReference type="CTD" id="8462"/>
<keyword evidence="6" id="KW-0862">Zinc</keyword>
<dbReference type="Gene3D" id="3.30.160.60">
    <property type="entry name" value="Classic Zinc Finger"/>
    <property type="match status" value="3"/>
</dbReference>
<accession>H0W8Q7</accession>
<dbReference type="PROSITE" id="PS00028">
    <property type="entry name" value="ZINC_FINGER_C2H2_1"/>
    <property type="match status" value="3"/>
</dbReference>
<dbReference type="GO" id="GO:0043065">
    <property type="term" value="P:positive regulation of apoptotic process"/>
    <property type="evidence" value="ECO:0007669"/>
    <property type="project" value="Ensembl"/>
</dbReference>
<dbReference type="OrthoDB" id="654211at2759"/>
<dbReference type="GO" id="GO:0000981">
    <property type="term" value="F:DNA-binding transcription factor activity, RNA polymerase II-specific"/>
    <property type="evidence" value="ECO:0007669"/>
    <property type="project" value="Ensembl"/>
</dbReference>
<protein>
    <submittedName>
        <fullName evidence="15">KLF transcription factor 11</fullName>
    </submittedName>
</protein>
<keyword evidence="10" id="KW-0539">Nucleus</keyword>
<evidence type="ECO:0000256" key="3">
    <source>
        <dbReference type="ARBA" id="ARBA00022723"/>
    </source>
</evidence>
<evidence type="ECO:0000256" key="8">
    <source>
        <dbReference type="ARBA" id="ARBA00023125"/>
    </source>
</evidence>
<evidence type="ECO:0000256" key="1">
    <source>
        <dbReference type="ARBA" id="ARBA00004123"/>
    </source>
</evidence>
<keyword evidence="8" id="KW-0238">DNA-binding</keyword>
<dbReference type="GeneTree" id="ENSGT00940000155982"/>
<dbReference type="FunCoup" id="H0W8Q7">
    <property type="interactions" value="1597"/>
</dbReference>
<dbReference type="GO" id="GO:0008270">
    <property type="term" value="F:zinc ion binding"/>
    <property type="evidence" value="ECO:0007669"/>
    <property type="project" value="UniProtKB-KW"/>
</dbReference>
<evidence type="ECO:0000256" key="6">
    <source>
        <dbReference type="ARBA" id="ARBA00022833"/>
    </source>
</evidence>